<evidence type="ECO:0000256" key="1">
    <source>
        <dbReference type="ARBA" id="ARBA00004141"/>
    </source>
</evidence>
<keyword evidence="3 12" id="KW-0813">Transport</keyword>
<dbReference type="Gene3D" id="1.10.287.820">
    <property type="entry name" value="Acid-sensing ion channel domain"/>
    <property type="match status" value="1"/>
</dbReference>
<dbReference type="InterPro" id="IPR001873">
    <property type="entry name" value="ENaC"/>
</dbReference>
<keyword evidence="14" id="KW-1185">Reference proteome</keyword>
<name>A0AAV0X2Z4_9HEMI</name>
<keyword evidence="9" id="KW-0472">Membrane</keyword>
<comment type="subcellular location">
    <subcellularLocation>
        <location evidence="1">Membrane</location>
        <topology evidence="1">Multi-pass membrane protein</topology>
    </subcellularLocation>
</comment>
<dbReference type="EMBL" id="CARXXK010000003">
    <property type="protein sequence ID" value="CAI6362386.1"/>
    <property type="molecule type" value="Genomic_DNA"/>
</dbReference>
<organism evidence="13 14">
    <name type="scientific">Macrosiphum euphorbiae</name>
    <name type="common">potato aphid</name>
    <dbReference type="NCBI Taxonomy" id="13131"/>
    <lineage>
        <taxon>Eukaryota</taxon>
        <taxon>Metazoa</taxon>
        <taxon>Ecdysozoa</taxon>
        <taxon>Arthropoda</taxon>
        <taxon>Hexapoda</taxon>
        <taxon>Insecta</taxon>
        <taxon>Pterygota</taxon>
        <taxon>Neoptera</taxon>
        <taxon>Paraneoptera</taxon>
        <taxon>Hemiptera</taxon>
        <taxon>Sternorrhyncha</taxon>
        <taxon>Aphidomorpha</taxon>
        <taxon>Aphidoidea</taxon>
        <taxon>Aphididae</taxon>
        <taxon>Macrosiphini</taxon>
        <taxon>Macrosiphum</taxon>
    </lineage>
</organism>
<evidence type="ECO:0000313" key="14">
    <source>
        <dbReference type="Proteomes" id="UP001160148"/>
    </source>
</evidence>
<evidence type="ECO:0000256" key="6">
    <source>
        <dbReference type="ARBA" id="ARBA00022989"/>
    </source>
</evidence>
<keyword evidence="10 12" id="KW-0739">Sodium transport</keyword>
<dbReference type="Pfam" id="PF00858">
    <property type="entry name" value="ASC"/>
    <property type="match status" value="1"/>
</dbReference>
<sequence length="300" mass="35277">MFIENSESPIREIPFPSITVCPSSQVRKSIWDKYMDTNSSYWDDLQLYRDVMACSTNTYFHSDLEKGLNEYIDYDLIKNLLHDCRISCSEIFQSDGKWQNKTLKNVCQYIQPTILGIFGLCYTINMMPLNQMFNDEYYHRSNWNLEDGYLFYANQPNLMDMIPSRTSGVSYSHRVKLMLHSLEDDFISCANLGIKGGSFLITFSNPAEYCSVSPRVYILPEKYTKIQITPFVKKINSDLMWRSLEIRQCYLHNERKLSIFQQYTELNCNHECEINKTISMCGCVMIEETCNNYFILIYTQ</sequence>
<proteinExistence type="inferred from homology"/>
<accession>A0AAV0X2Z4</accession>
<evidence type="ECO:0000256" key="2">
    <source>
        <dbReference type="ARBA" id="ARBA00007193"/>
    </source>
</evidence>
<evidence type="ECO:0000256" key="11">
    <source>
        <dbReference type="ARBA" id="ARBA00023303"/>
    </source>
</evidence>
<dbReference type="AlphaFoldDB" id="A0AAV0X2Z4"/>
<reference evidence="13 14" key="1">
    <citation type="submission" date="2023-01" db="EMBL/GenBank/DDBJ databases">
        <authorList>
            <person name="Whitehead M."/>
        </authorList>
    </citation>
    <scope>NUCLEOTIDE SEQUENCE [LARGE SCALE GENOMIC DNA]</scope>
</reference>
<protein>
    <submittedName>
        <fullName evidence="13">Uncharacterized protein</fullName>
    </submittedName>
</protein>
<evidence type="ECO:0000256" key="10">
    <source>
        <dbReference type="ARBA" id="ARBA00023201"/>
    </source>
</evidence>
<gene>
    <name evidence="13" type="ORF">MEUPH1_LOCUS17458</name>
</gene>
<keyword evidence="4 12" id="KW-0894">Sodium channel</keyword>
<dbReference type="PANTHER" id="PTHR11690">
    <property type="entry name" value="AMILORIDE-SENSITIVE SODIUM CHANNEL-RELATED"/>
    <property type="match status" value="1"/>
</dbReference>
<dbReference type="Proteomes" id="UP001160148">
    <property type="component" value="Unassembled WGS sequence"/>
</dbReference>
<evidence type="ECO:0000256" key="4">
    <source>
        <dbReference type="ARBA" id="ARBA00022461"/>
    </source>
</evidence>
<keyword evidence="8 12" id="KW-0406">Ion transport</keyword>
<keyword evidence="6" id="KW-1133">Transmembrane helix</keyword>
<dbReference type="GO" id="GO:0015280">
    <property type="term" value="F:ligand-gated sodium channel activity"/>
    <property type="evidence" value="ECO:0007669"/>
    <property type="project" value="TreeGrafter"/>
</dbReference>
<evidence type="ECO:0000256" key="8">
    <source>
        <dbReference type="ARBA" id="ARBA00023065"/>
    </source>
</evidence>
<keyword evidence="11 12" id="KW-0407">Ion channel</keyword>
<dbReference type="GO" id="GO:0005886">
    <property type="term" value="C:plasma membrane"/>
    <property type="evidence" value="ECO:0007669"/>
    <property type="project" value="TreeGrafter"/>
</dbReference>
<keyword evidence="7" id="KW-0915">Sodium</keyword>
<comment type="caution">
    <text evidence="13">The sequence shown here is derived from an EMBL/GenBank/DDBJ whole genome shotgun (WGS) entry which is preliminary data.</text>
</comment>
<comment type="similarity">
    <text evidence="2 12">Belongs to the amiloride-sensitive sodium channel (TC 1.A.6) family.</text>
</comment>
<evidence type="ECO:0000256" key="7">
    <source>
        <dbReference type="ARBA" id="ARBA00023053"/>
    </source>
</evidence>
<evidence type="ECO:0000256" key="9">
    <source>
        <dbReference type="ARBA" id="ARBA00023136"/>
    </source>
</evidence>
<evidence type="ECO:0000256" key="3">
    <source>
        <dbReference type="ARBA" id="ARBA00022448"/>
    </source>
</evidence>
<keyword evidence="5 12" id="KW-0812">Transmembrane</keyword>
<evidence type="ECO:0000256" key="5">
    <source>
        <dbReference type="ARBA" id="ARBA00022692"/>
    </source>
</evidence>
<dbReference type="PANTHER" id="PTHR11690:SF288">
    <property type="entry name" value="AMILORIDE-SENSITIVE NA+ CHANNEL-RELATED"/>
    <property type="match status" value="1"/>
</dbReference>
<evidence type="ECO:0000256" key="12">
    <source>
        <dbReference type="RuleBase" id="RU000679"/>
    </source>
</evidence>
<evidence type="ECO:0000313" key="13">
    <source>
        <dbReference type="EMBL" id="CAI6362386.1"/>
    </source>
</evidence>